<dbReference type="Proteomes" id="UP000247569">
    <property type="component" value="Unassembled WGS sequence"/>
</dbReference>
<organism evidence="2 3">
    <name type="scientific">Nocardia tenerifensis</name>
    <dbReference type="NCBI Taxonomy" id="228006"/>
    <lineage>
        <taxon>Bacteria</taxon>
        <taxon>Bacillati</taxon>
        <taxon>Actinomycetota</taxon>
        <taxon>Actinomycetes</taxon>
        <taxon>Mycobacteriales</taxon>
        <taxon>Nocardiaceae</taxon>
        <taxon>Nocardia</taxon>
    </lineage>
</organism>
<dbReference type="AlphaFoldDB" id="A0A318KPE9"/>
<comment type="caution">
    <text evidence="2">The sequence shown here is derived from an EMBL/GenBank/DDBJ whole genome shotgun (WGS) entry which is preliminary data.</text>
</comment>
<reference evidence="2 3" key="1">
    <citation type="submission" date="2018-05" db="EMBL/GenBank/DDBJ databases">
        <title>Genomic Encyclopedia of Type Strains, Phase IV (KMG-IV): sequencing the most valuable type-strain genomes for metagenomic binning, comparative biology and taxonomic classification.</title>
        <authorList>
            <person name="Goeker M."/>
        </authorList>
    </citation>
    <scope>NUCLEOTIDE SEQUENCE [LARGE SCALE GENOMIC DNA]</scope>
    <source>
        <strain evidence="2 3">DSM 44704</strain>
    </source>
</reference>
<accession>A0A318KPE9</accession>
<dbReference type="InterPro" id="IPR041657">
    <property type="entry name" value="HTH_17"/>
</dbReference>
<dbReference type="InterPro" id="IPR010093">
    <property type="entry name" value="SinI_DNA-bd"/>
</dbReference>
<gene>
    <name evidence="2" type="ORF">DFR70_105410</name>
</gene>
<dbReference type="NCBIfam" id="TIGR01764">
    <property type="entry name" value="excise"/>
    <property type="match status" value="1"/>
</dbReference>
<evidence type="ECO:0000313" key="3">
    <source>
        <dbReference type="Proteomes" id="UP000247569"/>
    </source>
</evidence>
<dbReference type="EMBL" id="QJKF01000005">
    <property type="protein sequence ID" value="PXX64225.1"/>
    <property type="molecule type" value="Genomic_DNA"/>
</dbReference>
<feature type="domain" description="Helix-turn-helix" evidence="1">
    <location>
        <begin position="73"/>
        <end position="122"/>
    </location>
</feature>
<dbReference type="Pfam" id="PF12728">
    <property type="entry name" value="HTH_17"/>
    <property type="match status" value="1"/>
</dbReference>
<name>A0A318KPE9_9NOCA</name>
<dbReference type="OrthoDB" id="26212at2"/>
<evidence type="ECO:0000259" key="1">
    <source>
        <dbReference type="Pfam" id="PF12728"/>
    </source>
</evidence>
<keyword evidence="3" id="KW-1185">Reference proteome</keyword>
<sequence length="147" mass="16214">MTVSHLEPDLSRAVRDGLREALASVRTRGAAESTVVIDGVPMEVPARVRDAFLAILDHLSAGRGVAIGTVDELVTTSAAAELLGLSRTYVCRLVDDGTLPAEYRGTHRRIPLRALLDYRDQRKREQRAALDEVANISRQSELYDDQF</sequence>
<dbReference type="GO" id="GO:0003677">
    <property type="term" value="F:DNA binding"/>
    <property type="evidence" value="ECO:0007669"/>
    <property type="project" value="InterPro"/>
</dbReference>
<dbReference type="RefSeq" id="WP_083894647.1">
    <property type="nucleotide sequence ID" value="NZ_QJKF01000005.1"/>
</dbReference>
<proteinExistence type="predicted"/>
<evidence type="ECO:0000313" key="2">
    <source>
        <dbReference type="EMBL" id="PXX64225.1"/>
    </source>
</evidence>
<protein>
    <submittedName>
        <fullName evidence="2">Excisionase family DNA binding protein</fullName>
    </submittedName>
</protein>